<feature type="transmembrane region" description="Helical" evidence="1">
    <location>
        <begin position="209"/>
        <end position="236"/>
    </location>
</feature>
<dbReference type="EMBL" id="CP050066">
    <property type="protein sequence ID" value="QIP10783.2"/>
    <property type="molecule type" value="Genomic_DNA"/>
</dbReference>
<feature type="transmembrane region" description="Helical" evidence="1">
    <location>
        <begin position="357"/>
        <end position="375"/>
    </location>
</feature>
<dbReference type="PANTHER" id="PTHR23028:SF53">
    <property type="entry name" value="ACYL_TRANSF_3 DOMAIN-CONTAINING PROTEIN"/>
    <property type="match status" value="1"/>
</dbReference>
<reference evidence="3 4" key="1">
    <citation type="journal article" date="2020" name="Int. J. Syst. Evol. Microbiol.">
        <title>Description and complete genome sequences of Bradyrhizobium symbiodeficiens sp. nov., a non-symbiotic bacterium associated with legumes native to Canada.</title>
        <authorList>
            <person name="Bromfield E.S.P."/>
            <person name="Cloutier S."/>
            <person name="Nguyen H.D.T."/>
        </authorList>
    </citation>
    <scope>NUCLEOTIDE SEQUENCE [LARGE SCALE GENOMIC DNA]</scope>
    <source>
        <strain evidence="3 4">101S1MB</strain>
    </source>
</reference>
<feature type="transmembrane region" description="Helical" evidence="1">
    <location>
        <begin position="302"/>
        <end position="321"/>
    </location>
</feature>
<dbReference type="GO" id="GO:0000271">
    <property type="term" value="P:polysaccharide biosynthetic process"/>
    <property type="evidence" value="ECO:0007669"/>
    <property type="project" value="TreeGrafter"/>
</dbReference>
<evidence type="ECO:0000313" key="4">
    <source>
        <dbReference type="Proteomes" id="UP000500895"/>
    </source>
</evidence>
<dbReference type="RefSeq" id="WP_244637485.1">
    <property type="nucleotide sequence ID" value="NZ_CP050066.2"/>
</dbReference>
<feature type="domain" description="Acyltransferase 3" evidence="2">
    <location>
        <begin position="54"/>
        <end position="375"/>
    </location>
</feature>
<dbReference type="GO" id="GO:0016020">
    <property type="term" value="C:membrane"/>
    <property type="evidence" value="ECO:0007669"/>
    <property type="project" value="TreeGrafter"/>
</dbReference>
<dbReference type="AlphaFoldDB" id="A0A6G9AF03"/>
<feature type="transmembrane region" description="Helical" evidence="1">
    <location>
        <begin position="242"/>
        <end position="267"/>
    </location>
</feature>
<feature type="transmembrane region" description="Helical" evidence="1">
    <location>
        <begin position="333"/>
        <end position="351"/>
    </location>
</feature>
<proteinExistence type="predicted"/>
<dbReference type="Proteomes" id="UP000500895">
    <property type="component" value="Chromosome"/>
</dbReference>
<dbReference type="EC" id="2.3.-.-" evidence="3"/>
<evidence type="ECO:0000313" key="3">
    <source>
        <dbReference type="EMBL" id="QIP10783.2"/>
    </source>
</evidence>
<evidence type="ECO:0000256" key="1">
    <source>
        <dbReference type="SAM" id="Phobius"/>
    </source>
</evidence>
<keyword evidence="1" id="KW-0812">Transmembrane</keyword>
<evidence type="ECO:0000259" key="2">
    <source>
        <dbReference type="Pfam" id="PF01757"/>
    </source>
</evidence>
<feature type="transmembrane region" description="Helical" evidence="1">
    <location>
        <begin position="279"/>
        <end position="296"/>
    </location>
</feature>
<feature type="transmembrane region" description="Helical" evidence="1">
    <location>
        <begin position="121"/>
        <end position="142"/>
    </location>
</feature>
<gene>
    <name evidence="3" type="ORF">HAV00_04025</name>
</gene>
<keyword evidence="1" id="KW-1133">Transmembrane helix</keyword>
<dbReference type="InterPro" id="IPR050879">
    <property type="entry name" value="Acyltransferase_3"/>
</dbReference>
<accession>A0A6G9AF03</accession>
<dbReference type="InterPro" id="IPR002656">
    <property type="entry name" value="Acyl_transf_3_dom"/>
</dbReference>
<keyword evidence="1" id="KW-0472">Membrane</keyword>
<keyword evidence="3" id="KW-0012">Acyltransferase</keyword>
<feature type="transmembrane region" description="Helical" evidence="1">
    <location>
        <begin position="84"/>
        <end position="109"/>
    </location>
</feature>
<dbReference type="GO" id="GO:0016747">
    <property type="term" value="F:acyltransferase activity, transferring groups other than amino-acyl groups"/>
    <property type="evidence" value="ECO:0007669"/>
    <property type="project" value="InterPro"/>
</dbReference>
<dbReference type="Pfam" id="PF01757">
    <property type="entry name" value="Acyl_transf_3"/>
    <property type="match status" value="1"/>
</dbReference>
<keyword evidence="3" id="KW-0808">Transferase</keyword>
<protein>
    <submittedName>
        <fullName evidence="3">Acyltransferase</fullName>
        <ecNumber evidence="3">2.3.-.-</ecNumber>
    </submittedName>
</protein>
<name>A0A6G9AF03_9BRAD</name>
<organism evidence="3 4">
    <name type="scientific">Bradyrhizobium symbiodeficiens</name>
    <dbReference type="NCBI Taxonomy" id="1404367"/>
    <lineage>
        <taxon>Bacteria</taxon>
        <taxon>Pseudomonadati</taxon>
        <taxon>Pseudomonadota</taxon>
        <taxon>Alphaproteobacteria</taxon>
        <taxon>Hyphomicrobiales</taxon>
        <taxon>Nitrobacteraceae</taxon>
        <taxon>Bradyrhizobium</taxon>
    </lineage>
</organism>
<feature type="transmembrane region" description="Helical" evidence="1">
    <location>
        <begin position="183"/>
        <end position="202"/>
    </location>
</feature>
<dbReference type="PANTHER" id="PTHR23028">
    <property type="entry name" value="ACETYLTRANSFERASE"/>
    <property type="match status" value="1"/>
</dbReference>
<sequence length="415" mass="45643">MVNVKKAFSFGKPIRASMVHLHNAKHGAGVMQGQARLAAGRSEQGTAPFGRSHTLDVLRGLAIAGVMAIHVSQSFPSNIHAVDYAFMCGWTGVNVFYFVSAMTMCLMWTQRVETSPTRKFYIRRALRIAPLFWLAIPVYLVINGTGPSDNAPNGIGPIQVILTATFLHGFWPDSVNSVVPGDWSIAAEMTFYLVFPLLVTAFGSRRHLYVALAIVLHLVNVCLFKPWAFALFSAYYGPGHEAFVWTTLHISFLNQLPVFLVGCALFFSLRDGFARSDAAIYAVFIALSFVANRLTGSHEFNYLMINLVLGALVAGCIRLAIRFQPLEALGRNSYSMYLSHFAVIYGLRQLWPLADGLVSLLIAYVLTAALSYLVARATWHLVERRAQDLAHRLTSAGSDRSPLRPAIAATAAGMR</sequence>